<gene>
    <name evidence="1" type="ORF">D8792_04570</name>
</gene>
<evidence type="ECO:0000313" key="1">
    <source>
        <dbReference type="EMBL" id="RSJ90489.1"/>
    </source>
</evidence>
<protein>
    <submittedName>
        <fullName evidence="1">Uncharacterized protein</fullName>
    </submittedName>
</protein>
<dbReference type="EMBL" id="RJPS01000004">
    <property type="protein sequence ID" value="RSJ90489.1"/>
    <property type="molecule type" value="Genomic_DNA"/>
</dbReference>
<reference evidence="1 2" key="1">
    <citation type="submission" date="2018-11" db="EMBL/GenBank/DDBJ databases">
        <title>Species Designations Belie Phenotypic and Genotypic Heterogeneity in Oral Streptococci.</title>
        <authorList>
            <person name="Velsko I."/>
        </authorList>
    </citation>
    <scope>NUCLEOTIDE SEQUENCE [LARGE SCALE GENOMIC DNA]</scope>
    <source>
        <strain evidence="1 2">A52</strain>
    </source>
</reference>
<organism evidence="1 2">
    <name type="scientific">Streptococcus cristatus</name>
    <dbReference type="NCBI Taxonomy" id="45634"/>
    <lineage>
        <taxon>Bacteria</taxon>
        <taxon>Bacillati</taxon>
        <taxon>Bacillota</taxon>
        <taxon>Bacilli</taxon>
        <taxon>Lactobacillales</taxon>
        <taxon>Streptococcaceae</taxon>
        <taxon>Streptococcus</taxon>
    </lineage>
</organism>
<name>A0A428H3W1_STRCR</name>
<proteinExistence type="predicted"/>
<comment type="caution">
    <text evidence="1">The sequence shown here is derived from an EMBL/GenBank/DDBJ whole genome shotgun (WGS) entry which is preliminary data.</text>
</comment>
<sequence length="99" mass="11664">MKKARSHYQQMLRKGELPKGYNRQGLAFGGENVPENIQFTGETTIRHSELEGLDTSFYHENDYGKKDPKVLKIHQREVDYMYLEIIQIILKSLISKMKY</sequence>
<dbReference type="AlphaFoldDB" id="A0A428H3W1"/>
<dbReference type="RefSeq" id="WP_218837446.1">
    <property type="nucleotide sequence ID" value="NZ_LAWH01000016.1"/>
</dbReference>
<accession>A0A428H3W1</accession>
<dbReference type="Proteomes" id="UP000270868">
    <property type="component" value="Unassembled WGS sequence"/>
</dbReference>
<evidence type="ECO:0000313" key="2">
    <source>
        <dbReference type="Proteomes" id="UP000270868"/>
    </source>
</evidence>